<organism evidence="3 4">
    <name type="scientific">Monoraphidium neglectum</name>
    <dbReference type="NCBI Taxonomy" id="145388"/>
    <lineage>
        <taxon>Eukaryota</taxon>
        <taxon>Viridiplantae</taxon>
        <taxon>Chlorophyta</taxon>
        <taxon>core chlorophytes</taxon>
        <taxon>Chlorophyceae</taxon>
        <taxon>CS clade</taxon>
        <taxon>Sphaeropleales</taxon>
        <taxon>Selenastraceae</taxon>
        <taxon>Monoraphidium</taxon>
    </lineage>
</organism>
<reference evidence="3 4" key="1">
    <citation type="journal article" date="2013" name="BMC Genomics">
        <title>Reconstruction of the lipid metabolism for the microalga Monoraphidium neglectum from its genome sequence reveals characteristics suitable for biofuel production.</title>
        <authorList>
            <person name="Bogen C."/>
            <person name="Al-Dilaimi A."/>
            <person name="Albersmeier A."/>
            <person name="Wichmann J."/>
            <person name="Grundmann M."/>
            <person name="Rupp O."/>
            <person name="Lauersen K.J."/>
            <person name="Blifernez-Klassen O."/>
            <person name="Kalinowski J."/>
            <person name="Goesmann A."/>
            <person name="Mussgnug J.H."/>
            <person name="Kruse O."/>
        </authorList>
    </citation>
    <scope>NUCLEOTIDE SEQUENCE [LARGE SCALE GENOMIC DNA]</scope>
    <source>
        <strain evidence="3 4">SAG 48.87</strain>
    </source>
</reference>
<evidence type="ECO:0000256" key="2">
    <source>
        <dbReference type="SAM" id="Phobius"/>
    </source>
</evidence>
<keyword evidence="2" id="KW-0812">Transmembrane</keyword>
<evidence type="ECO:0000313" key="4">
    <source>
        <dbReference type="Proteomes" id="UP000054498"/>
    </source>
</evidence>
<feature type="region of interest" description="Disordered" evidence="1">
    <location>
        <begin position="1"/>
        <end position="38"/>
    </location>
</feature>
<dbReference type="AlphaFoldDB" id="A0A0D2KDV6"/>
<sequence length="96" mass="10660">MVPLQLQRMGVDLEGSRSRARREAAAEEASRLPPDDVDFGRMSGREVRDYWARVRAARLGRVQGRQDDEVVGIAQAYLIVTAIVLTLAVLVNLSQP</sequence>
<feature type="transmembrane region" description="Helical" evidence="2">
    <location>
        <begin position="70"/>
        <end position="91"/>
    </location>
</feature>
<dbReference type="EMBL" id="KK104368">
    <property type="protein sequence ID" value="KIY94018.1"/>
    <property type="molecule type" value="Genomic_DNA"/>
</dbReference>
<accession>A0A0D2KDV6</accession>
<keyword evidence="4" id="KW-1185">Reference proteome</keyword>
<protein>
    <submittedName>
        <fullName evidence="3">Uncharacterized protein</fullName>
    </submittedName>
</protein>
<proteinExistence type="predicted"/>
<keyword evidence="2" id="KW-1133">Transmembrane helix</keyword>
<feature type="compositionally biased region" description="Basic and acidic residues" evidence="1">
    <location>
        <begin position="14"/>
        <end position="34"/>
    </location>
</feature>
<evidence type="ECO:0000313" key="3">
    <source>
        <dbReference type="EMBL" id="KIY94018.1"/>
    </source>
</evidence>
<dbReference type="Proteomes" id="UP000054498">
    <property type="component" value="Unassembled WGS sequence"/>
</dbReference>
<dbReference type="OrthoDB" id="10553163at2759"/>
<dbReference type="KEGG" id="mng:MNEG_13945"/>
<evidence type="ECO:0000256" key="1">
    <source>
        <dbReference type="SAM" id="MobiDB-lite"/>
    </source>
</evidence>
<dbReference type="GeneID" id="25731458"/>
<dbReference type="RefSeq" id="XP_013893038.1">
    <property type="nucleotide sequence ID" value="XM_014037584.1"/>
</dbReference>
<keyword evidence="2" id="KW-0472">Membrane</keyword>
<gene>
    <name evidence="3" type="ORF">MNEG_13945</name>
</gene>
<name>A0A0D2KDV6_9CHLO</name>